<comment type="caution">
    <text evidence="1">The sequence shown here is derived from an EMBL/GenBank/DDBJ whole genome shotgun (WGS) entry which is preliminary data.</text>
</comment>
<evidence type="ECO:0000313" key="3">
    <source>
        <dbReference type="Proteomes" id="UP000274097"/>
    </source>
</evidence>
<gene>
    <name evidence="1" type="ORF">D6Z83_07010</name>
    <name evidence="2" type="ORF">EBE87_07235</name>
</gene>
<evidence type="ECO:0000313" key="1">
    <source>
        <dbReference type="EMBL" id="RKK04927.1"/>
    </source>
</evidence>
<dbReference type="EMBL" id="RFLX01000003">
    <property type="protein sequence ID" value="RMI26158.1"/>
    <property type="molecule type" value="Genomic_DNA"/>
</dbReference>
<keyword evidence="3" id="KW-1185">Reference proteome</keyword>
<sequence length="237" mass="26052">MTRLVRILFLDIDGVLLSGRAWLLPANRRLQAKLTTMAGQGGTELIAAEAVFDPVAVELVNRVAEATGTQIVVSSNWRYRPGPRKTRCKLLEQGIRAELMHRDWFCVTASQFLKDKATDISRWLQAHPDVSDYLAIDDEADLVPGRTLPVDPLDGLGPREAAAAIRFFGAGHVALGVGALPPGDHEMVIAKHGGDRVSAAMWLEGVPVRLTRRHRPSFVLGSTRHGGMELRDWLRAI</sequence>
<evidence type="ECO:0000313" key="4">
    <source>
        <dbReference type="Proteomes" id="UP000278036"/>
    </source>
</evidence>
<evidence type="ECO:0008006" key="5">
    <source>
        <dbReference type="Google" id="ProtNLM"/>
    </source>
</evidence>
<reference evidence="1 4" key="1">
    <citation type="submission" date="2018-09" db="EMBL/GenBank/DDBJ databases">
        <title>Roseomonas sp. nov., isolated from feces of Tibetan antelopes in the Qinghai-Tibet plateau, China.</title>
        <authorList>
            <person name="Tian Z."/>
        </authorList>
    </citation>
    <scope>NUCLEOTIDE SEQUENCE [LARGE SCALE GENOMIC DNA]</scope>
    <source>
        <strain evidence="2 3">Z23</strain>
        <strain evidence="1 4">Z24</strain>
    </source>
</reference>
<dbReference type="AlphaFoldDB" id="A0A3A9JC87"/>
<dbReference type="Proteomes" id="UP000274097">
    <property type="component" value="Unassembled WGS sequence"/>
</dbReference>
<organism evidence="1 4">
    <name type="scientific">Teichococcus wenyumeiae</name>
    <dbReference type="NCBI Taxonomy" id="2478470"/>
    <lineage>
        <taxon>Bacteria</taxon>
        <taxon>Pseudomonadati</taxon>
        <taxon>Pseudomonadota</taxon>
        <taxon>Alphaproteobacteria</taxon>
        <taxon>Acetobacterales</taxon>
        <taxon>Roseomonadaceae</taxon>
        <taxon>Roseomonas</taxon>
    </lineage>
</organism>
<dbReference type="InParanoid" id="A0A3A9JC87"/>
<evidence type="ECO:0000313" key="2">
    <source>
        <dbReference type="EMBL" id="RMI26158.1"/>
    </source>
</evidence>
<accession>A0A3A9JC87</accession>
<dbReference type="Proteomes" id="UP000278036">
    <property type="component" value="Unassembled WGS sequence"/>
</dbReference>
<dbReference type="OrthoDB" id="8307832at2"/>
<dbReference type="Pfam" id="PF18143">
    <property type="entry name" value="HAD_SAK_2"/>
    <property type="match status" value="1"/>
</dbReference>
<proteinExistence type="predicted"/>
<protein>
    <recommendedName>
        <fullName evidence="5">HAD family hydrolase</fullName>
    </recommendedName>
</protein>
<name>A0A3A9JC87_9PROT</name>
<dbReference type="EMBL" id="RAQU01000028">
    <property type="protein sequence ID" value="RKK04927.1"/>
    <property type="molecule type" value="Genomic_DNA"/>
</dbReference>
<dbReference type="RefSeq" id="WP_120637614.1">
    <property type="nucleotide sequence ID" value="NZ_RAQU01000028.1"/>
</dbReference>